<feature type="region of interest" description="Disordered" evidence="1">
    <location>
        <begin position="836"/>
        <end position="860"/>
    </location>
</feature>
<keyword evidence="3" id="KW-1185">Reference proteome</keyword>
<feature type="region of interest" description="Disordered" evidence="1">
    <location>
        <begin position="120"/>
        <end position="163"/>
    </location>
</feature>
<evidence type="ECO:0000256" key="1">
    <source>
        <dbReference type="SAM" id="MobiDB-lite"/>
    </source>
</evidence>
<feature type="region of interest" description="Disordered" evidence="1">
    <location>
        <begin position="1103"/>
        <end position="1133"/>
    </location>
</feature>
<feature type="region of interest" description="Disordered" evidence="1">
    <location>
        <begin position="707"/>
        <end position="736"/>
    </location>
</feature>
<evidence type="ECO:0000313" key="2">
    <source>
        <dbReference type="EMBL" id="KAG2491982.1"/>
    </source>
</evidence>
<sequence>MVSAGAADSTGPVLTAAQRRLLVAAGAGIPARLLSSRPSQQAAALAQQPLRGAWRAGATYRPALRAAATAALTAAAQEPEEVAPTFMSTLDSWAPPHTLQGYQFIFQWVGLACSEVQHMRRRQASKSTSEGPQKEGPKARKTGALTRAGKRGAGGPRADAATAEASMENTALLPQLLEDTGLGIEHFRELPKEQQDGLWQLWSGYNQYKLAIPDVVDLLSASGSPDASEWKARCKERRLAWSMSVVEGAYGSLPYDEAERKKLQAYLSVPEGVFYSNYPYRALAGRALLLARLGVMLVTDQGVYGATEQLTVQRHQTQCELDTLVFGLVELYGNAETRTLTLLELRLLSFLLAELHDKACLRPDTDMLGAGPRLGPVPAHLTSMGVLIRIVRYAAERFLAVPLPAAWEATTRTKGGFTVASAGRALAAMSPQWPNGEGVMSELDQHRVLKGVAILVWAAATDPKVAEAVQEAVAAGGGSLDDVEALAGALESPRTKAGRAYASAVQRARKTFSIDLSEDEVSPSERARKKAGAVKGGCGAAIIARGELQEGEGRQWRRALREVEDWLPQAVLQPLPKPYDRAADEAAAGAGAGVATSAAEPAAVKPAAAEAAEAEPAVELRDRSANAGVAAPLARVGELREEELGRLASRLRLLELMHTETASGPLATIGSRATALAVGLAAAGNALRDWLGSVFAPLAVDNPSEFGTLQPLTRRPRPAPWATAPNGASSSGDASGGAFSWLRSPAKTMLLGLTLAANDKTGGVDVAVAAKHPGAARAARQALEAAARRAPGPLQVSAVAPVSGAAAADRPGRAELLAAAAEALLLREGAVVLSVGGGGDGSSEGASAEERQRRRQAAEAEQADAVKALARVSSQLPQERVALVVPVPYGGLGSTSAVRHACASLMEELLLPAPDEAAAAEEPPGAGTTASPAFPPMWADALISDSDSDSDLDLDEFEDLYTASQIFPGILSLEDMLHMPRARRARMRRQLRESLPSPLRVGVSPIAMQEYQPALVRATSWLLGAAPIPSQDDQVLVRAQSSLHARSLGNLASAADKDGRVWQGLRKRAQRLLDVGELAASGLALVVLGAGVLKDAAQAEAEEDEAKAEAEARRLSEEAAKTVDQAQGGLQAA</sequence>
<feature type="compositionally biased region" description="Basic and acidic residues" evidence="1">
    <location>
        <begin position="848"/>
        <end position="858"/>
    </location>
</feature>
<evidence type="ECO:0000313" key="3">
    <source>
        <dbReference type="Proteomes" id="UP000612055"/>
    </source>
</evidence>
<dbReference type="Proteomes" id="UP000612055">
    <property type="component" value="Unassembled WGS sequence"/>
</dbReference>
<protein>
    <submittedName>
        <fullName evidence="2">Uncharacterized protein</fullName>
    </submittedName>
</protein>
<feature type="compositionally biased region" description="Basic and acidic residues" evidence="1">
    <location>
        <begin position="1107"/>
        <end position="1121"/>
    </location>
</feature>
<dbReference type="AlphaFoldDB" id="A0A836BXG3"/>
<organism evidence="2 3">
    <name type="scientific">Edaphochlamys debaryana</name>
    <dbReference type="NCBI Taxonomy" id="47281"/>
    <lineage>
        <taxon>Eukaryota</taxon>
        <taxon>Viridiplantae</taxon>
        <taxon>Chlorophyta</taxon>
        <taxon>core chlorophytes</taxon>
        <taxon>Chlorophyceae</taxon>
        <taxon>CS clade</taxon>
        <taxon>Chlamydomonadales</taxon>
        <taxon>Chlamydomonadales incertae sedis</taxon>
        <taxon>Edaphochlamys</taxon>
    </lineage>
</organism>
<accession>A0A836BXG3</accession>
<name>A0A836BXG3_9CHLO</name>
<feature type="compositionally biased region" description="Low complexity" evidence="1">
    <location>
        <begin position="720"/>
        <end position="736"/>
    </location>
</feature>
<comment type="caution">
    <text evidence="2">The sequence shown here is derived from an EMBL/GenBank/DDBJ whole genome shotgun (WGS) entry which is preliminary data.</text>
</comment>
<dbReference type="EMBL" id="JAEHOE010000048">
    <property type="protein sequence ID" value="KAG2491982.1"/>
    <property type="molecule type" value="Genomic_DNA"/>
</dbReference>
<reference evidence="2" key="1">
    <citation type="journal article" date="2020" name="bioRxiv">
        <title>Comparative genomics of Chlamydomonas.</title>
        <authorList>
            <person name="Craig R.J."/>
            <person name="Hasan A.R."/>
            <person name="Ness R.W."/>
            <person name="Keightley P.D."/>
        </authorList>
    </citation>
    <scope>NUCLEOTIDE SEQUENCE</scope>
    <source>
        <strain evidence="2">CCAP 11/70</strain>
    </source>
</reference>
<proteinExistence type="predicted"/>
<gene>
    <name evidence="2" type="ORF">HYH03_009713</name>
</gene>